<dbReference type="Proteomes" id="UP000323000">
    <property type="component" value="Chromosome 11"/>
</dbReference>
<name>A0A5C7H1V4_9ROSI</name>
<comment type="caution">
    <text evidence="7">The sequence shown here is derived from an EMBL/GenBank/DDBJ whole genome shotgun (WGS) entry which is preliminary data.</text>
</comment>
<dbReference type="PANTHER" id="PTHR13935">
    <property type="entry name" value="ACHAETE-SCUTE TRANSCRIPTION FACTOR-RELATED"/>
    <property type="match status" value="1"/>
</dbReference>
<reference evidence="8" key="1">
    <citation type="journal article" date="2019" name="Gigascience">
        <title>De novo genome assembly of the endangered Acer yangbiense, a plant species with extremely small populations endemic to Yunnan Province, China.</title>
        <authorList>
            <person name="Yang J."/>
            <person name="Wariss H.M."/>
            <person name="Tao L."/>
            <person name="Zhang R."/>
            <person name="Yun Q."/>
            <person name="Hollingsworth P."/>
            <person name="Dao Z."/>
            <person name="Luo G."/>
            <person name="Guo H."/>
            <person name="Ma Y."/>
            <person name="Sun W."/>
        </authorList>
    </citation>
    <scope>NUCLEOTIDE SEQUENCE [LARGE SCALE GENOMIC DNA]</scope>
    <source>
        <strain evidence="8">cv. Malutang</strain>
    </source>
</reference>
<organism evidence="7 8">
    <name type="scientific">Acer yangbiense</name>
    <dbReference type="NCBI Taxonomy" id="1000413"/>
    <lineage>
        <taxon>Eukaryota</taxon>
        <taxon>Viridiplantae</taxon>
        <taxon>Streptophyta</taxon>
        <taxon>Embryophyta</taxon>
        <taxon>Tracheophyta</taxon>
        <taxon>Spermatophyta</taxon>
        <taxon>Magnoliopsida</taxon>
        <taxon>eudicotyledons</taxon>
        <taxon>Gunneridae</taxon>
        <taxon>Pentapetalae</taxon>
        <taxon>rosids</taxon>
        <taxon>malvids</taxon>
        <taxon>Sapindales</taxon>
        <taxon>Sapindaceae</taxon>
        <taxon>Hippocastanoideae</taxon>
        <taxon>Acereae</taxon>
        <taxon>Acer</taxon>
    </lineage>
</organism>
<evidence type="ECO:0000256" key="3">
    <source>
        <dbReference type="ARBA" id="ARBA00023163"/>
    </source>
</evidence>
<dbReference type="SMART" id="SM00353">
    <property type="entry name" value="HLH"/>
    <property type="match status" value="1"/>
</dbReference>
<evidence type="ECO:0000256" key="2">
    <source>
        <dbReference type="ARBA" id="ARBA00023015"/>
    </source>
</evidence>
<dbReference type="InterPro" id="IPR015660">
    <property type="entry name" value="MASH1/Ascl1a-like"/>
</dbReference>
<dbReference type="EMBL" id="VAHF01000011">
    <property type="protein sequence ID" value="TXG50296.1"/>
    <property type="molecule type" value="Genomic_DNA"/>
</dbReference>
<comment type="subcellular location">
    <subcellularLocation>
        <location evidence="1">Nucleus</location>
    </subcellularLocation>
</comment>
<protein>
    <recommendedName>
        <fullName evidence="6">BHLH domain-containing protein</fullName>
    </recommendedName>
</protein>
<keyword evidence="5" id="KW-0175">Coiled coil</keyword>
<evidence type="ECO:0000313" key="8">
    <source>
        <dbReference type="Proteomes" id="UP000323000"/>
    </source>
</evidence>
<proteinExistence type="predicted"/>
<dbReference type="GO" id="GO:0000981">
    <property type="term" value="F:DNA-binding transcription factor activity, RNA polymerase II-specific"/>
    <property type="evidence" value="ECO:0007669"/>
    <property type="project" value="TreeGrafter"/>
</dbReference>
<keyword evidence="4" id="KW-0539">Nucleus</keyword>
<evidence type="ECO:0000259" key="6">
    <source>
        <dbReference type="PROSITE" id="PS50888"/>
    </source>
</evidence>
<sequence length="186" mass="21204">MKKNTNEESSKLDRKTIERNRRNHMKSLCFKLASIIPSHNFKTSKEILSQQDQLDQAAAYIKQLRERIDRLKEIKDQATKPTTIPNSSSSNIMDSTRTNNFGLKLPMFELIDLGSSIEVVLISGLQRNFMLYEVISILEEEGAEVVSASFSTVGDKVFHTLHAQVKISRVGVDTSRVCERLRELVY</sequence>
<keyword evidence="2" id="KW-0805">Transcription regulation</keyword>
<dbReference type="PANTHER" id="PTHR13935:SF46">
    <property type="entry name" value="TRANSCRIPTION FACTOR BHLH167-RELATED"/>
    <property type="match status" value="1"/>
</dbReference>
<dbReference type="AlphaFoldDB" id="A0A5C7H1V4"/>
<evidence type="ECO:0000256" key="4">
    <source>
        <dbReference type="ARBA" id="ARBA00023242"/>
    </source>
</evidence>
<evidence type="ECO:0000313" key="7">
    <source>
        <dbReference type="EMBL" id="TXG50296.1"/>
    </source>
</evidence>
<dbReference type="SUPFAM" id="SSF47459">
    <property type="entry name" value="HLH, helix-loop-helix DNA-binding domain"/>
    <property type="match status" value="1"/>
</dbReference>
<feature type="domain" description="BHLH" evidence="6">
    <location>
        <begin position="9"/>
        <end position="64"/>
    </location>
</feature>
<accession>A0A5C7H1V4</accession>
<gene>
    <name evidence="7" type="ORF">EZV62_022820</name>
</gene>
<dbReference type="GO" id="GO:0000977">
    <property type="term" value="F:RNA polymerase II transcription regulatory region sequence-specific DNA binding"/>
    <property type="evidence" value="ECO:0007669"/>
    <property type="project" value="TreeGrafter"/>
</dbReference>
<dbReference type="GO" id="GO:0090575">
    <property type="term" value="C:RNA polymerase II transcription regulator complex"/>
    <property type="evidence" value="ECO:0007669"/>
    <property type="project" value="TreeGrafter"/>
</dbReference>
<dbReference type="Pfam" id="PF00010">
    <property type="entry name" value="HLH"/>
    <property type="match status" value="1"/>
</dbReference>
<dbReference type="InterPro" id="IPR036638">
    <property type="entry name" value="HLH_DNA-bd_sf"/>
</dbReference>
<dbReference type="GO" id="GO:0046983">
    <property type="term" value="F:protein dimerization activity"/>
    <property type="evidence" value="ECO:0007669"/>
    <property type="project" value="InterPro"/>
</dbReference>
<feature type="coiled-coil region" evidence="5">
    <location>
        <begin position="47"/>
        <end position="81"/>
    </location>
</feature>
<evidence type="ECO:0000256" key="5">
    <source>
        <dbReference type="SAM" id="Coils"/>
    </source>
</evidence>
<dbReference type="Gene3D" id="4.10.280.10">
    <property type="entry name" value="Helix-loop-helix DNA-binding domain"/>
    <property type="match status" value="1"/>
</dbReference>
<keyword evidence="3" id="KW-0804">Transcription</keyword>
<dbReference type="OrthoDB" id="1870484at2759"/>
<keyword evidence="8" id="KW-1185">Reference proteome</keyword>
<dbReference type="PROSITE" id="PS50888">
    <property type="entry name" value="BHLH"/>
    <property type="match status" value="1"/>
</dbReference>
<dbReference type="InterPro" id="IPR011598">
    <property type="entry name" value="bHLH_dom"/>
</dbReference>
<evidence type="ECO:0000256" key="1">
    <source>
        <dbReference type="ARBA" id="ARBA00004123"/>
    </source>
</evidence>